<feature type="compositionally biased region" description="Acidic residues" evidence="1">
    <location>
        <begin position="271"/>
        <end position="282"/>
    </location>
</feature>
<reference evidence="2 3" key="1">
    <citation type="submission" date="2014-04" db="EMBL/GenBank/DDBJ databases">
        <authorList>
            <consortium name="DOE Joint Genome Institute"/>
            <person name="Kuo A."/>
            <person name="Ruytinx J."/>
            <person name="Rineau F."/>
            <person name="Colpaert J."/>
            <person name="Kohler A."/>
            <person name="Nagy L.G."/>
            <person name="Floudas D."/>
            <person name="Copeland A."/>
            <person name="Barry K.W."/>
            <person name="Cichocki N."/>
            <person name="Veneault-Fourrey C."/>
            <person name="LaButti K."/>
            <person name="Lindquist E.A."/>
            <person name="Lipzen A."/>
            <person name="Lundell T."/>
            <person name="Morin E."/>
            <person name="Murat C."/>
            <person name="Sun H."/>
            <person name="Tunlid A."/>
            <person name="Henrissat B."/>
            <person name="Grigoriev I.V."/>
            <person name="Hibbett D.S."/>
            <person name="Martin F."/>
            <person name="Nordberg H.P."/>
            <person name="Cantor M.N."/>
            <person name="Hua S.X."/>
        </authorList>
    </citation>
    <scope>NUCLEOTIDE SEQUENCE [LARGE SCALE GENOMIC DNA]</scope>
    <source>
        <strain evidence="2 3">UH-Slu-Lm8-n1</strain>
    </source>
</reference>
<gene>
    <name evidence="2" type="ORF">CY34DRAFT_19292</name>
</gene>
<accession>A0A0D0ACT4</accession>
<feature type="compositionally biased region" description="Polar residues" evidence="1">
    <location>
        <begin position="252"/>
        <end position="265"/>
    </location>
</feature>
<name>A0A0D0ACT4_9AGAM</name>
<evidence type="ECO:0000313" key="2">
    <source>
        <dbReference type="EMBL" id="KIK32097.1"/>
    </source>
</evidence>
<evidence type="ECO:0000256" key="1">
    <source>
        <dbReference type="SAM" id="MobiDB-lite"/>
    </source>
</evidence>
<feature type="region of interest" description="Disordered" evidence="1">
    <location>
        <begin position="239"/>
        <end position="282"/>
    </location>
</feature>
<dbReference type="EMBL" id="KN836408">
    <property type="protein sequence ID" value="KIK32097.1"/>
    <property type="molecule type" value="Genomic_DNA"/>
</dbReference>
<dbReference type="AlphaFoldDB" id="A0A0D0ACT4"/>
<dbReference type="OrthoDB" id="2691369at2759"/>
<proteinExistence type="predicted"/>
<dbReference type="InParanoid" id="A0A0D0ACT4"/>
<keyword evidence="3" id="KW-1185">Reference proteome</keyword>
<sequence>MFEGLQFKRYNMSQETRHDTLNSNFGDSEPGTYEKGFAGVMEVMDELSAMFEKDMSKLMPALTAGSTEDESVDEEHEVDQLMDDDSLSYNLGWTVLPVPSGDDTSAEEEPTYDLGWDIGPPAKLPAEDTNMDLGSSYAAGDQDGGPIYDLGWGATTSVIEDVDDGLALTTSIIEAVTEDDDGPTYDLAWGQPVVEEDNELTYDLAWGQPADNAVDLTGDDVAPHAKVIDQTDDVIDLTEDDGPSYDPGWGSQHLSPLSLAQSSSGAADIDTNPDEATPNDDPSETELMHLINRWMKAIGNIWDDEHTQAIVENAVHGSNRSRVLADILFENRQLLGLFSDARNRVTDIGQDMSDIHRLLYFQRRMLKTVNQVITSIEKDKE</sequence>
<evidence type="ECO:0000313" key="3">
    <source>
        <dbReference type="Proteomes" id="UP000054485"/>
    </source>
</evidence>
<dbReference type="Proteomes" id="UP000054485">
    <property type="component" value="Unassembled WGS sequence"/>
</dbReference>
<reference evidence="3" key="2">
    <citation type="submission" date="2015-01" db="EMBL/GenBank/DDBJ databases">
        <title>Evolutionary Origins and Diversification of the Mycorrhizal Mutualists.</title>
        <authorList>
            <consortium name="DOE Joint Genome Institute"/>
            <consortium name="Mycorrhizal Genomics Consortium"/>
            <person name="Kohler A."/>
            <person name="Kuo A."/>
            <person name="Nagy L.G."/>
            <person name="Floudas D."/>
            <person name="Copeland A."/>
            <person name="Barry K.W."/>
            <person name="Cichocki N."/>
            <person name="Veneault-Fourrey C."/>
            <person name="LaButti K."/>
            <person name="Lindquist E.A."/>
            <person name="Lipzen A."/>
            <person name="Lundell T."/>
            <person name="Morin E."/>
            <person name="Murat C."/>
            <person name="Riley R."/>
            <person name="Ohm R."/>
            <person name="Sun H."/>
            <person name="Tunlid A."/>
            <person name="Henrissat B."/>
            <person name="Grigoriev I.V."/>
            <person name="Hibbett D.S."/>
            <person name="Martin F."/>
        </authorList>
    </citation>
    <scope>NUCLEOTIDE SEQUENCE [LARGE SCALE GENOMIC DNA]</scope>
    <source>
        <strain evidence="3">UH-Slu-Lm8-n1</strain>
    </source>
</reference>
<organism evidence="2 3">
    <name type="scientific">Suillus luteus UH-Slu-Lm8-n1</name>
    <dbReference type="NCBI Taxonomy" id="930992"/>
    <lineage>
        <taxon>Eukaryota</taxon>
        <taxon>Fungi</taxon>
        <taxon>Dikarya</taxon>
        <taxon>Basidiomycota</taxon>
        <taxon>Agaricomycotina</taxon>
        <taxon>Agaricomycetes</taxon>
        <taxon>Agaricomycetidae</taxon>
        <taxon>Boletales</taxon>
        <taxon>Suillineae</taxon>
        <taxon>Suillaceae</taxon>
        <taxon>Suillus</taxon>
    </lineage>
</organism>
<protein>
    <submittedName>
        <fullName evidence="2">Uncharacterized protein</fullName>
    </submittedName>
</protein>
<dbReference type="HOGENOM" id="CLU_657519_0_0_1"/>